<keyword evidence="6 13" id="KW-0547">Nucleotide-binding</keyword>
<dbReference type="OrthoDB" id="48943at2759"/>
<feature type="transmembrane region" description="Helical" evidence="13">
    <location>
        <begin position="423"/>
        <end position="441"/>
    </location>
</feature>
<evidence type="ECO:0000256" key="5">
    <source>
        <dbReference type="ARBA" id="ARBA00022723"/>
    </source>
</evidence>
<evidence type="ECO:0000256" key="3">
    <source>
        <dbReference type="ARBA" id="ARBA00022553"/>
    </source>
</evidence>
<dbReference type="InterPro" id="IPR018303">
    <property type="entry name" value="ATPase_P-typ_P_site"/>
</dbReference>
<gene>
    <name evidence="17" type="primary">YPK9</name>
    <name evidence="17" type="ORF">ATY40_BA7504407</name>
</gene>
<dbReference type="InterPro" id="IPR044492">
    <property type="entry name" value="P_typ_ATPase_HD_dom"/>
</dbReference>
<dbReference type="PROSITE" id="PS00154">
    <property type="entry name" value="ATPASE_E1_E2"/>
    <property type="match status" value="1"/>
</dbReference>
<evidence type="ECO:0000313" key="17">
    <source>
        <dbReference type="EMBL" id="ANZ77315.1"/>
    </source>
</evidence>
<evidence type="ECO:0000256" key="6">
    <source>
        <dbReference type="ARBA" id="ARBA00022741"/>
    </source>
</evidence>
<feature type="domain" description="P-type ATPase A" evidence="14">
    <location>
        <begin position="458"/>
        <end position="584"/>
    </location>
</feature>
<feature type="transmembrane region" description="Helical" evidence="13">
    <location>
        <begin position="1105"/>
        <end position="1129"/>
    </location>
</feature>
<dbReference type="SUPFAM" id="SSF81665">
    <property type="entry name" value="Calcium ATPase, transmembrane domain M"/>
    <property type="match status" value="1"/>
</dbReference>
<name>A0A1B2JHI8_PICPA</name>
<dbReference type="GO" id="GO:0016887">
    <property type="term" value="F:ATP hydrolysis activity"/>
    <property type="evidence" value="ECO:0007669"/>
    <property type="project" value="InterPro"/>
</dbReference>
<dbReference type="NCBIfam" id="TIGR01494">
    <property type="entry name" value="ATPase_P-type"/>
    <property type="match status" value="2"/>
</dbReference>
<keyword evidence="18" id="KW-1185">Reference proteome</keyword>
<dbReference type="SUPFAM" id="SSF81653">
    <property type="entry name" value="Calcium ATPase, transduction domain A"/>
    <property type="match status" value="1"/>
</dbReference>
<dbReference type="Proteomes" id="UP000094565">
    <property type="component" value="Chromosome 4"/>
</dbReference>
<dbReference type="InterPro" id="IPR047821">
    <property type="entry name" value="P5B-type_ATPase"/>
</dbReference>
<dbReference type="FunFam" id="1.20.1110.10:FF:000023">
    <property type="entry name" value="Cation-transporting ATPase"/>
    <property type="match status" value="1"/>
</dbReference>
<dbReference type="Pfam" id="PF12409">
    <property type="entry name" value="P5-ATPase"/>
    <property type="match status" value="1"/>
</dbReference>
<keyword evidence="9 13" id="KW-1278">Translocase</keyword>
<dbReference type="PRINTS" id="PR00119">
    <property type="entry name" value="CATATPASE"/>
</dbReference>
<dbReference type="InterPro" id="IPR036412">
    <property type="entry name" value="HAD-like_sf"/>
</dbReference>
<dbReference type="GO" id="GO:0015662">
    <property type="term" value="F:P-type ion transporter activity"/>
    <property type="evidence" value="ECO:0007669"/>
    <property type="project" value="InterPro"/>
</dbReference>
<evidence type="ECO:0000256" key="11">
    <source>
        <dbReference type="ARBA" id="ARBA00023136"/>
    </source>
</evidence>
<dbReference type="NCBIfam" id="TIGR01657">
    <property type="entry name" value="P-ATPase-V"/>
    <property type="match status" value="1"/>
</dbReference>
<dbReference type="Pfam" id="PF00122">
    <property type="entry name" value="E1-E2_ATPase"/>
    <property type="match status" value="1"/>
</dbReference>
<comment type="catalytic activity">
    <reaction evidence="12 13">
        <text>ATP + H2O = ADP + phosphate + H(+)</text>
        <dbReference type="Rhea" id="RHEA:13065"/>
        <dbReference type="ChEBI" id="CHEBI:15377"/>
        <dbReference type="ChEBI" id="CHEBI:15378"/>
        <dbReference type="ChEBI" id="CHEBI:30616"/>
        <dbReference type="ChEBI" id="CHEBI:43474"/>
        <dbReference type="ChEBI" id="CHEBI:456216"/>
    </reaction>
</comment>
<dbReference type="GO" id="GO:0005524">
    <property type="term" value="F:ATP binding"/>
    <property type="evidence" value="ECO:0007669"/>
    <property type="project" value="UniProtKB-UniRule"/>
</dbReference>
<dbReference type="Gene3D" id="3.40.1110.10">
    <property type="entry name" value="Calcium-transporting ATPase, cytoplasmic domain N"/>
    <property type="match status" value="1"/>
</dbReference>
<evidence type="ECO:0000259" key="14">
    <source>
        <dbReference type="Pfam" id="PF00122"/>
    </source>
</evidence>
<dbReference type="FunFam" id="3.40.50.1000:FF:000068">
    <property type="entry name" value="Cation-transporting ATPase"/>
    <property type="match status" value="1"/>
</dbReference>
<feature type="transmembrane region" description="Helical" evidence="13">
    <location>
        <begin position="1257"/>
        <end position="1274"/>
    </location>
</feature>
<evidence type="ECO:0000256" key="12">
    <source>
        <dbReference type="ARBA" id="ARBA00049360"/>
    </source>
</evidence>
<dbReference type="GO" id="GO:0006874">
    <property type="term" value="P:intracellular calcium ion homeostasis"/>
    <property type="evidence" value="ECO:0007669"/>
    <property type="project" value="TreeGrafter"/>
</dbReference>
<evidence type="ECO:0000256" key="9">
    <source>
        <dbReference type="ARBA" id="ARBA00022967"/>
    </source>
</evidence>
<sequence>MKNISSFTRNRVGSVVSERSSASSIHDQLVNENDYAVFGGVGDASIPSSISSFHYTYVNNEDSDVPLQSIDRNIRRGSSIERNSRRSSSVDLQDRAKFRFFDVDDIQNAQGSSTMDSGEFEIEHDPYWNQDDGKHETAGQRRFLDQVESRTTLEDRVRLLANNDITSDYGSGSLETHSANPPENKTDTRKHDIYFSEFPAITSFQRFYIAEQDLVVGIAGYRSNFYKLSGCYFFYAVTLGLGYLILRWFPKYQVSFSGDACPLAKSDWYVVESEYGELEILKPKRIWYNKPLSTFLNLKENEGAAQTESSQDVLDEFVGSEHDPIVPVLITLNYRYLTLIYSPIEDLFKTNRNWSDECWKSIDLVENGLSYDVVTERQIVFGHNSLDIQEKSVGELLMDEVLHPFYIFQIFSIILWLLDDYYYYASCIFIISTLSIIQTLIETKKTMKRLRDMSHSECEVRVWRNGFWKEINSRDLVPGDVMEVDQFNLFPCDAILISGSVIVNESMLTGESVPVSKKPIPLDCMQILVHELKKQKISSTLSRSFLYSGTRIVKSSRLKLDQPAMALAVRIGFNTTKGSLVRSMLFPKPVGFKLYEDSFKYIGFMALTAMFGFVYSIVNFLKLQLDRGVIILRALDIITIVVPPALPATLTIGISIALNRLQKKKVFCISPARINIAGQLNILCFDKTGTLTEDGLGILGVHAVSSDANFGAMIKTCHELHKMEIEGSRKEFLLLTSMATCHSLHRVDEELVGDPLDFKMFEFTGCKLIDDTNDPFLRKFQNQLEENVSLCKIDDTREAIILKQFDFVSELRRMSVIVMLSDTEQCFSLVKGAPEIIINLCRRESLPSNYEELLDHYTHNGYRVIAIAAKNLCLSFDELRLKNVLKKRSIVEAELDFLGFIVFENKLKSSTTSTLQLLHEANLRTVMCTGDNILTAISVGRECGILRSNSKVFVPLLVDSEEGIDNLDVEWRDIDDSASILDSATLAPLERNCDNYQLAVTGDVFKYLLTSESISDSTLEKLLIKTGVFARMSPDEKHELVEQLQNLDYSVGFCGDGANDCGALKAADIGISLSEAEASVAAPFTSQNFEISCVLDLIKEGRASLVTSFSCFQFMSLYSAIQFITVSIMYHRGSNLGDFQFLYIDLLLILPLAIFMSWSKPYHLVSKKRPSANLVSPKILISLLGNILILLVFQFTVWRLVQLQPWYIQPVPGNDDNVQSSENSVLFEYSNYQYILVSVVLTAGPPYREPVIDNKPYIWNVMLAAICSTLMMFVPSDSYLGALLQLTDISASFALFIVVFGSINFITLYTANRKFFPYISQCYKRYFRKGKSSKKFKTIEKEFKYSQV</sequence>
<evidence type="ECO:0000259" key="15">
    <source>
        <dbReference type="Pfam" id="PF00690"/>
    </source>
</evidence>
<reference evidence="17 18" key="1">
    <citation type="submission" date="2016-02" db="EMBL/GenBank/DDBJ databases">
        <title>Comparative genomic and transcriptomic foundation for Pichia pastoris.</title>
        <authorList>
            <person name="Love K.R."/>
            <person name="Shah K.A."/>
            <person name="Whittaker C.A."/>
            <person name="Wu J."/>
            <person name="Bartlett M.C."/>
            <person name="Ma D."/>
            <person name="Leeson R.L."/>
            <person name="Priest M."/>
            <person name="Young S.K."/>
            <person name="Love J.C."/>
        </authorList>
    </citation>
    <scope>NUCLEOTIDE SEQUENCE [LARGE SCALE GENOMIC DNA]</scope>
    <source>
        <strain evidence="17 18">ATCC 28485</strain>
    </source>
</reference>
<keyword evidence="3" id="KW-0597">Phosphoprotein</keyword>
<keyword evidence="5 13" id="KW-0479">Metal-binding</keyword>
<dbReference type="Gene3D" id="1.20.1110.10">
    <property type="entry name" value="Calcium-transporting ATPase, transmembrane domain"/>
    <property type="match status" value="1"/>
</dbReference>
<dbReference type="InterPro" id="IPR023299">
    <property type="entry name" value="ATPase_P-typ_cyto_dom_N"/>
</dbReference>
<feature type="transmembrane region" description="Helical" evidence="13">
    <location>
        <begin position="630"/>
        <end position="658"/>
    </location>
</feature>
<dbReference type="EMBL" id="CP014587">
    <property type="protein sequence ID" value="ANZ77315.1"/>
    <property type="molecule type" value="Genomic_DNA"/>
</dbReference>
<feature type="transmembrane region" description="Helical" evidence="13">
    <location>
        <begin position="1289"/>
        <end position="1311"/>
    </location>
</feature>
<dbReference type="Gene3D" id="3.40.50.1000">
    <property type="entry name" value="HAD superfamily/HAD-like"/>
    <property type="match status" value="1"/>
</dbReference>
<organism evidence="17 18">
    <name type="scientific">Komagataella pastoris</name>
    <name type="common">Yeast</name>
    <name type="synonym">Pichia pastoris</name>
    <dbReference type="NCBI Taxonomy" id="4922"/>
    <lineage>
        <taxon>Eukaryota</taxon>
        <taxon>Fungi</taxon>
        <taxon>Dikarya</taxon>
        <taxon>Ascomycota</taxon>
        <taxon>Saccharomycotina</taxon>
        <taxon>Pichiomycetes</taxon>
        <taxon>Pichiales</taxon>
        <taxon>Pichiaceae</taxon>
        <taxon>Komagataella</taxon>
    </lineage>
</organism>
<comment type="subcellular location">
    <subcellularLocation>
        <location evidence="1 13">Membrane</location>
        <topology evidence="1 13">Multi-pass membrane protein</topology>
    </subcellularLocation>
</comment>
<comment type="similarity">
    <text evidence="2 13">Belongs to the cation transport ATPase (P-type) (TC 3.A.3) family. Type V subfamily.</text>
</comment>
<evidence type="ECO:0000313" key="18">
    <source>
        <dbReference type="Proteomes" id="UP000094565"/>
    </source>
</evidence>
<dbReference type="Pfam" id="PF00690">
    <property type="entry name" value="Cation_ATPase_N"/>
    <property type="match status" value="1"/>
</dbReference>
<dbReference type="PANTHER" id="PTHR45630:SF8">
    <property type="entry name" value="CATION-TRANSPORTING ATPASE"/>
    <property type="match status" value="1"/>
</dbReference>
<dbReference type="CDD" id="cd07542">
    <property type="entry name" value="P-type_ATPase_cation"/>
    <property type="match status" value="1"/>
</dbReference>
<feature type="domain" description="P5B-type ATPase N-terminal" evidence="16">
    <location>
        <begin position="212"/>
        <end position="342"/>
    </location>
</feature>
<dbReference type="InterPro" id="IPR023214">
    <property type="entry name" value="HAD_sf"/>
</dbReference>
<dbReference type="InterPro" id="IPR023298">
    <property type="entry name" value="ATPase_P-typ_TM_dom_sf"/>
</dbReference>
<dbReference type="GO" id="GO:0098662">
    <property type="term" value="P:inorganic cation transmembrane transport"/>
    <property type="evidence" value="ECO:0007669"/>
    <property type="project" value="UniProtKB-ARBA"/>
</dbReference>
<dbReference type="GO" id="GO:0016020">
    <property type="term" value="C:membrane"/>
    <property type="evidence" value="ECO:0007669"/>
    <property type="project" value="UniProtKB-SubCell"/>
</dbReference>
<feature type="domain" description="Cation-transporting P-type ATPase N-terminal" evidence="15">
    <location>
        <begin position="366"/>
        <end position="416"/>
    </location>
</feature>
<proteinExistence type="inferred from homology"/>
<protein>
    <recommendedName>
        <fullName evidence="13">Cation-transporting ATPase</fullName>
        <ecNumber evidence="13">7.2.2.-</ecNumber>
    </recommendedName>
</protein>
<keyword evidence="11 13" id="KW-0472">Membrane</keyword>
<keyword evidence="10 13" id="KW-1133">Transmembrane helix</keyword>
<feature type="transmembrane region" description="Helical" evidence="13">
    <location>
        <begin position="232"/>
        <end position="249"/>
    </location>
</feature>
<dbReference type="GO" id="GO:0019829">
    <property type="term" value="F:ATPase-coupled monoatomic cation transmembrane transporter activity"/>
    <property type="evidence" value="ECO:0007669"/>
    <property type="project" value="UniProtKB-UniRule"/>
</dbReference>
<dbReference type="InterPro" id="IPR059000">
    <property type="entry name" value="ATPase_P-type_domA"/>
</dbReference>
<dbReference type="PANTHER" id="PTHR45630">
    <property type="entry name" value="CATION-TRANSPORTING ATPASE-RELATED"/>
    <property type="match status" value="1"/>
</dbReference>
<dbReference type="EC" id="7.2.2.-" evidence="13"/>
<dbReference type="GO" id="GO:0022890">
    <property type="term" value="F:inorganic cation transmembrane transporter activity"/>
    <property type="evidence" value="ECO:0007669"/>
    <property type="project" value="UniProtKB-ARBA"/>
</dbReference>
<dbReference type="InterPro" id="IPR008250">
    <property type="entry name" value="ATPase_P-typ_transduc_dom_A_sf"/>
</dbReference>
<dbReference type="InterPro" id="IPR047819">
    <property type="entry name" value="P5A-ATPase_N"/>
</dbReference>
<evidence type="ECO:0000256" key="1">
    <source>
        <dbReference type="ARBA" id="ARBA00004141"/>
    </source>
</evidence>
<evidence type="ECO:0000256" key="13">
    <source>
        <dbReference type="RuleBase" id="RU362082"/>
    </source>
</evidence>
<keyword evidence="4 13" id="KW-0812">Transmembrane</keyword>
<evidence type="ECO:0000256" key="8">
    <source>
        <dbReference type="ARBA" id="ARBA00022842"/>
    </source>
</evidence>
<dbReference type="SFLD" id="SFLDF00027">
    <property type="entry name" value="p-type_atpase"/>
    <property type="match status" value="1"/>
</dbReference>
<evidence type="ECO:0000259" key="16">
    <source>
        <dbReference type="Pfam" id="PF12409"/>
    </source>
</evidence>
<evidence type="ECO:0000256" key="4">
    <source>
        <dbReference type="ARBA" id="ARBA00022692"/>
    </source>
</evidence>
<evidence type="ECO:0000256" key="7">
    <source>
        <dbReference type="ARBA" id="ARBA00022840"/>
    </source>
</evidence>
<feature type="transmembrane region" description="Helical" evidence="13">
    <location>
        <begin position="1141"/>
        <end position="1158"/>
    </location>
</feature>
<keyword evidence="7 13" id="KW-0067">ATP-binding</keyword>
<dbReference type="GO" id="GO:0046872">
    <property type="term" value="F:metal ion binding"/>
    <property type="evidence" value="ECO:0007669"/>
    <property type="project" value="UniProtKB-UniRule"/>
</dbReference>
<dbReference type="InterPro" id="IPR006544">
    <property type="entry name" value="P-type_TPase_V"/>
</dbReference>
<accession>A0A1B2JHI8</accession>
<dbReference type="SUPFAM" id="SSF56784">
    <property type="entry name" value="HAD-like"/>
    <property type="match status" value="1"/>
</dbReference>
<dbReference type="SUPFAM" id="SSF81660">
    <property type="entry name" value="Metal cation-transporting ATPase, ATP-binding domain N"/>
    <property type="match status" value="1"/>
</dbReference>
<feature type="transmembrane region" description="Helical" evidence="13">
    <location>
        <begin position="1179"/>
        <end position="1201"/>
    </location>
</feature>
<dbReference type="InterPro" id="IPR001757">
    <property type="entry name" value="P_typ_ATPase"/>
</dbReference>
<feature type="transmembrane region" description="Helical" evidence="13">
    <location>
        <begin position="601"/>
        <end position="618"/>
    </location>
</feature>
<dbReference type="Pfam" id="PF13246">
    <property type="entry name" value="Cation_ATPase"/>
    <property type="match status" value="1"/>
</dbReference>
<evidence type="ECO:0000256" key="10">
    <source>
        <dbReference type="ARBA" id="ARBA00022989"/>
    </source>
</evidence>
<dbReference type="Gene3D" id="2.70.150.10">
    <property type="entry name" value="Calcium-transporting ATPase, cytoplasmic transduction domain A"/>
    <property type="match status" value="1"/>
</dbReference>
<dbReference type="SFLD" id="SFLDG00002">
    <property type="entry name" value="C1.7:_P-type_atpase_like"/>
    <property type="match status" value="1"/>
</dbReference>
<evidence type="ECO:0000256" key="2">
    <source>
        <dbReference type="ARBA" id="ARBA00006000"/>
    </source>
</evidence>
<dbReference type="InterPro" id="IPR004014">
    <property type="entry name" value="ATPase_P-typ_cation-transptr_N"/>
</dbReference>
<dbReference type="SFLD" id="SFLDS00003">
    <property type="entry name" value="Haloacid_Dehalogenase"/>
    <property type="match status" value="1"/>
</dbReference>
<keyword evidence="8 13" id="KW-0460">Magnesium</keyword>